<evidence type="ECO:0000313" key="1">
    <source>
        <dbReference type="EMBL" id="MCZ8513730.1"/>
    </source>
</evidence>
<protein>
    <submittedName>
        <fullName evidence="1">Glycosyl hydrolase</fullName>
    </submittedName>
</protein>
<accession>A0ABT4QAL9</accession>
<evidence type="ECO:0000313" key="2">
    <source>
        <dbReference type="Proteomes" id="UP001527882"/>
    </source>
</evidence>
<sequence>MHESSLKQQFIHPANEFTPVPFWFWNDELTIEELIRQIADFEAKGVMGFVIHPRIGIPERLVYLSDDYMALVEAAVQEAADRGMTVILYDEDMYPSGSAKGLVMDGNPEYASRGLKLAKFDCDEPIALDSVLSPGDTFISAQAVRKDTDRLAEPSSSVILSPQDGIVTFQPPGAEKWTILLFIETYSRGTIRGIHFGEDDGEPHAPASADLLNPEAVRKFIRITHERYAQRLGRYFGTTIRAMFTDEPDILGRRHLKGLKPWTNDFLTCFIREGNEEKDLPLLWLEGEDASGVRMKYRKAVQKRLMAAYYRPLSEWCASHGIVLTGHPAGSDDIGLLEHFQIPGQDVVWRWVAPEDGKALEGKHSTAAKCSSDAARHRGRRRNLNEFLGVCSPGGGWALSAGDMKWYMDWLAVRGVNMLCPHAFYYSIDGPRRAGERPPDVGPNNIWWPHYRAFADYMKRMSWLMTDSRNVTPVAVVCKEDRLPWRIVKPLYEHQMEFNYLEESLLVSAAELENSTVRIADQRYSVLLVEDEEELEEATLQALSRFREHGGIVIGLQEEESYPEAFGAGADAGNPMLNALDRYLERDVLLEPPCKEIRVSHVVKDGHHFYVLVNEGEARYEGGVLTAVSGSVEQWDAWEGDIRQAEVYPKGEGTYVRIILERRQSVILHVDPKAEPILVPARSESSPVQALMLTDGWDIAASGFPIIPEGLGSWIAYPELKGVSGTAVYSCRFELETVEAGRPLTLDLGDVHEIAEVRINGQAAGVAMWHPYTVRIDHLVKQGANELSVAVTNSLANRMDGAALPSGLIGPVRLLEHS</sequence>
<dbReference type="NCBIfam" id="NF045579">
    <property type="entry name" value="rhamnoside_JR"/>
    <property type="match status" value="1"/>
</dbReference>
<dbReference type="Pfam" id="PF17132">
    <property type="entry name" value="Glyco_hydro_106"/>
    <property type="match status" value="1"/>
</dbReference>
<dbReference type="SUPFAM" id="SSF49785">
    <property type="entry name" value="Galactose-binding domain-like"/>
    <property type="match status" value="1"/>
</dbReference>
<dbReference type="PANTHER" id="PTHR36848">
    <property type="entry name" value="DNA-BINDING PROTEIN (PUTATIVE SECRETED PROTEIN)-RELATED"/>
    <property type="match status" value="1"/>
</dbReference>
<keyword evidence="2" id="KW-1185">Reference proteome</keyword>
<organism evidence="1 2">
    <name type="scientific">Paenibacillus gyeongsangnamensis</name>
    <dbReference type="NCBI Taxonomy" id="3388067"/>
    <lineage>
        <taxon>Bacteria</taxon>
        <taxon>Bacillati</taxon>
        <taxon>Bacillota</taxon>
        <taxon>Bacilli</taxon>
        <taxon>Bacillales</taxon>
        <taxon>Paenibacillaceae</taxon>
        <taxon>Paenibacillus</taxon>
    </lineage>
</organism>
<name>A0ABT4QAL9_9BACL</name>
<proteinExistence type="predicted"/>
<dbReference type="InterPro" id="IPR053161">
    <property type="entry name" value="Ulvan_degrading_GH"/>
</dbReference>
<dbReference type="EMBL" id="JAQAGZ010000009">
    <property type="protein sequence ID" value="MCZ8513730.1"/>
    <property type="molecule type" value="Genomic_DNA"/>
</dbReference>
<reference evidence="1 2" key="1">
    <citation type="submission" date="2022-12" db="EMBL/GenBank/DDBJ databases">
        <title>Draft genome sequence of Paenibacillus sp. dW9.</title>
        <authorList>
            <person name="Choi E.-W."/>
            <person name="Kim D.-U."/>
        </authorList>
    </citation>
    <scope>NUCLEOTIDE SEQUENCE [LARGE SCALE GENOMIC DNA]</scope>
    <source>
        <strain evidence="2">dW9</strain>
    </source>
</reference>
<dbReference type="PANTHER" id="PTHR36848:SF2">
    <property type="entry name" value="SECRETED PROTEIN"/>
    <property type="match status" value="1"/>
</dbReference>
<comment type="caution">
    <text evidence="1">The sequence shown here is derived from an EMBL/GenBank/DDBJ whole genome shotgun (WGS) entry which is preliminary data.</text>
</comment>
<dbReference type="InterPro" id="IPR008979">
    <property type="entry name" value="Galactose-bd-like_sf"/>
</dbReference>
<dbReference type="GO" id="GO:0016787">
    <property type="term" value="F:hydrolase activity"/>
    <property type="evidence" value="ECO:0007669"/>
    <property type="project" value="UniProtKB-KW"/>
</dbReference>
<dbReference type="Gene3D" id="2.60.120.260">
    <property type="entry name" value="Galactose-binding domain-like"/>
    <property type="match status" value="1"/>
</dbReference>
<keyword evidence="1" id="KW-0378">Hydrolase</keyword>
<dbReference type="Proteomes" id="UP001527882">
    <property type="component" value="Unassembled WGS sequence"/>
</dbReference>
<gene>
    <name evidence="1" type="ORF">O9H85_15080</name>
</gene>
<dbReference type="RefSeq" id="WP_269882254.1">
    <property type="nucleotide sequence ID" value="NZ_JAQAGZ010000009.1"/>
</dbReference>